<evidence type="ECO:0000313" key="2">
    <source>
        <dbReference type="EMBL" id="KNC82320.1"/>
    </source>
</evidence>
<gene>
    <name evidence="2" type="ORF">SARC_05384</name>
</gene>
<feature type="non-terminal residue" evidence="2">
    <location>
        <position position="180"/>
    </location>
</feature>
<reference evidence="2 3" key="1">
    <citation type="submission" date="2011-02" db="EMBL/GenBank/DDBJ databases">
        <title>The Genome Sequence of Sphaeroforma arctica JP610.</title>
        <authorList>
            <consortium name="The Broad Institute Genome Sequencing Platform"/>
            <person name="Russ C."/>
            <person name="Cuomo C."/>
            <person name="Young S.K."/>
            <person name="Zeng Q."/>
            <person name="Gargeya S."/>
            <person name="Alvarado L."/>
            <person name="Berlin A."/>
            <person name="Chapman S.B."/>
            <person name="Chen Z."/>
            <person name="Freedman E."/>
            <person name="Gellesch M."/>
            <person name="Goldberg J."/>
            <person name="Griggs A."/>
            <person name="Gujja S."/>
            <person name="Heilman E."/>
            <person name="Heiman D."/>
            <person name="Howarth C."/>
            <person name="Mehta T."/>
            <person name="Neiman D."/>
            <person name="Pearson M."/>
            <person name="Roberts A."/>
            <person name="Saif S."/>
            <person name="Shea T."/>
            <person name="Shenoy N."/>
            <person name="Sisk P."/>
            <person name="Stolte C."/>
            <person name="Sykes S."/>
            <person name="White J."/>
            <person name="Yandava C."/>
            <person name="Burger G."/>
            <person name="Gray M.W."/>
            <person name="Holland P.W.H."/>
            <person name="King N."/>
            <person name="Lang F.B.F."/>
            <person name="Roger A.J."/>
            <person name="Ruiz-Trillo I."/>
            <person name="Haas B."/>
            <person name="Nusbaum C."/>
            <person name="Birren B."/>
        </authorList>
    </citation>
    <scope>NUCLEOTIDE SEQUENCE [LARGE SCALE GENOMIC DNA]</scope>
    <source>
        <strain evidence="2 3">JP610</strain>
    </source>
</reference>
<evidence type="ECO:0000256" key="1">
    <source>
        <dbReference type="SAM" id="MobiDB-lite"/>
    </source>
</evidence>
<dbReference type="Proteomes" id="UP000054560">
    <property type="component" value="Unassembled WGS sequence"/>
</dbReference>
<dbReference type="RefSeq" id="XP_014156222.1">
    <property type="nucleotide sequence ID" value="XM_014300747.1"/>
</dbReference>
<accession>A0A0L0FZR8</accession>
<organism evidence="2 3">
    <name type="scientific">Sphaeroforma arctica JP610</name>
    <dbReference type="NCBI Taxonomy" id="667725"/>
    <lineage>
        <taxon>Eukaryota</taxon>
        <taxon>Ichthyosporea</taxon>
        <taxon>Ichthyophonida</taxon>
        <taxon>Sphaeroforma</taxon>
    </lineage>
</organism>
<proteinExistence type="predicted"/>
<evidence type="ECO:0000313" key="3">
    <source>
        <dbReference type="Proteomes" id="UP000054560"/>
    </source>
</evidence>
<dbReference type="GeneID" id="25905888"/>
<protein>
    <submittedName>
        <fullName evidence="2">Uncharacterized protein</fullName>
    </submittedName>
</protein>
<dbReference type="AlphaFoldDB" id="A0A0L0FZR8"/>
<dbReference type="EMBL" id="KQ241937">
    <property type="protein sequence ID" value="KNC82320.1"/>
    <property type="molecule type" value="Genomic_DNA"/>
</dbReference>
<feature type="region of interest" description="Disordered" evidence="1">
    <location>
        <begin position="37"/>
        <end position="60"/>
    </location>
</feature>
<sequence>MDQNDGSKKVDTTLLMRRASTSIINCTKCSVFDLDSENGSKGDLHSKTASTTTPPPVRRPSRVNQMCHVHSHPILHDTSANVRRMRSIEGFKKEKVNYITSGSIAQNVSVRIRELNRISSHKLPESNGQHAQLPQPKRMSMMRQGSSLLHNKRCVSDGSGNSALIVPKVGQRGHPLGCSD</sequence>
<name>A0A0L0FZR8_9EUKA</name>
<keyword evidence="3" id="KW-1185">Reference proteome</keyword>